<dbReference type="AlphaFoldDB" id="A0A699JGS0"/>
<evidence type="ECO:0000256" key="10">
    <source>
        <dbReference type="ARBA" id="ARBA00022842"/>
    </source>
</evidence>
<keyword evidence="7" id="KW-0255">Endonuclease</keyword>
<proteinExistence type="predicted"/>
<dbReference type="Pfam" id="PF13976">
    <property type="entry name" value="gag_pre-integrs"/>
    <property type="match status" value="1"/>
</dbReference>
<dbReference type="SUPFAM" id="SSF53098">
    <property type="entry name" value="Ribonuclease H-like"/>
    <property type="match status" value="1"/>
</dbReference>
<keyword evidence="10" id="KW-0460">Magnesium</keyword>
<keyword evidence="4" id="KW-0540">Nuclease</keyword>
<dbReference type="Pfam" id="PF22936">
    <property type="entry name" value="Pol_BBD"/>
    <property type="match status" value="2"/>
</dbReference>
<dbReference type="GO" id="GO:0015074">
    <property type="term" value="P:DNA integration"/>
    <property type="evidence" value="ECO:0007669"/>
    <property type="project" value="UniProtKB-KW"/>
</dbReference>
<dbReference type="GO" id="GO:0003964">
    <property type="term" value="F:RNA-directed DNA polymerase activity"/>
    <property type="evidence" value="ECO:0007669"/>
    <property type="project" value="UniProtKB-KW"/>
</dbReference>
<dbReference type="PROSITE" id="PS50994">
    <property type="entry name" value="INTEGRASE"/>
    <property type="match status" value="1"/>
</dbReference>
<keyword evidence="13" id="KW-0808">Transferase</keyword>
<dbReference type="PANTHER" id="PTHR42648:SF11">
    <property type="entry name" value="TRANSPOSON TY4-P GAG-POL POLYPROTEIN"/>
    <property type="match status" value="1"/>
</dbReference>
<sequence>GKKLEVEEHRRNVKLLKNKMSVTACNDSLNAKTVNVKFVFAMCAKCVMIYKHDLCVTKSVAKPLRKTVASESIKKPRNNVRKLNERFGKIYKWSYIKFTPSGYMWKPKSTKENVNPNVRMPPANASRTANLIEIVLFIVDSGCSKHMTGNLQLLINFVEKFLGTVNFGNDQIAPILGYGDLVQGAITIKRVYYVEGLNHNLFSVGQFCDADLEVAFRKSTCFIRDLKGNDLLTGVPLCQILHCLLILLQLIEIVLFIVDSGCSKLMTGNLKLLINFVEKFLAMVKFGNDQIVPILGYGDLVQGAVTIKRVYYVEGLNHNLFSVGQFCDVDLEVAFRKSTCFIRDLKGNDLLTGCRGTDLYSITLQDTNSPNPICLMAKATSSQAWLWHRRLSHLKFNTINLLSKNDILVGLLKLKFVKDHLCSSCELGKAKRKSFHTKLTPSSKRRIQLLHMDLCGPMGVTSINGKRYVLVIVDDYSRYTWTHFLRSKDETPEVLIDFLRLVQRGLQAQVRVVRTDKGTEFLNQTLHAYFSAEGIQHQTSVARTPEQNSVVERRNRTLVEAARTMLSAAKVPLFFWAEAIATACFT</sequence>
<dbReference type="InterPro" id="IPR025724">
    <property type="entry name" value="GAG-pre-integrase_dom"/>
</dbReference>
<evidence type="ECO:0000259" key="16">
    <source>
        <dbReference type="PROSITE" id="PS50994"/>
    </source>
</evidence>
<keyword evidence="2" id="KW-1188">Viral release from host cell</keyword>
<evidence type="ECO:0000256" key="8">
    <source>
        <dbReference type="ARBA" id="ARBA00022801"/>
    </source>
</evidence>
<keyword evidence="12" id="KW-0695">RNA-directed DNA polymerase</keyword>
<dbReference type="Pfam" id="PF00665">
    <property type="entry name" value="rve"/>
    <property type="match status" value="1"/>
</dbReference>
<keyword evidence="14" id="KW-0917">Virion maturation</keyword>
<organism evidence="17">
    <name type="scientific">Tanacetum cinerariifolium</name>
    <name type="common">Dalmatian daisy</name>
    <name type="synonym">Chrysanthemum cinerariifolium</name>
    <dbReference type="NCBI Taxonomy" id="118510"/>
    <lineage>
        <taxon>Eukaryota</taxon>
        <taxon>Viridiplantae</taxon>
        <taxon>Streptophyta</taxon>
        <taxon>Embryophyta</taxon>
        <taxon>Tracheophyta</taxon>
        <taxon>Spermatophyta</taxon>
        <taxon>Magnoliopsida</taxon>
        <taxon>eudicotyledons</taxon>
        <taxon>Gunneridae</taxon>
        <taxon>Pentapetalae</taxon>
        <taxon>asterids</taxon>
        <taxon>campanulids</taxon>
        <taxon>Asterales</taxon>
        <taxon>Asteraceae</taxon>
        <taxon>Asteroideae</taxon>
        <taxon>Anthemideae</taxon>
        <taxon>Anthemidinae</taxon>
        <taxon>Tanacetum</taxon>
    </lineage>
</organism>
<evidence type="ECO:0000256" key="7">
    <source>
        <dbReference type="ARBA" id="ARBA00022759"/>
    </source>
</evidence>
<dbReference type="PANTHER" id="PTHR42648">
    <property type="entry name" value="TRANSPOSASE, PUTATIVE-RELATED"/>
    <property type="match status" value="1"/>
</dbReference>
<dbReference type="GO" id="GO:0046872">
    <property type="term" value="F:metal ion binding"/>
    <property type="evidence" value="ECO:0007669"/>
    <property type="project" value="UniProtKB-KW"/>
</dbReference>
<keyword evidence="15" id="KW-0233">DNA recombination</keyword>
<evidence type="ECO:0000256" key="2">
    <source>
        <dbReference type="ARBA" id="ARBA00022612"/>
    </source>
</evidence>
<keyword evidence="5" id="KW-0479">Metal-binding</keyword>
<keyword evidence="11" id="KW-0229">DNA integration</keyword>
<name>A0A699JGS0_TANCI</name>
<evidence type="ECO:0000256" key="11">
    <source>
        <dbReference type="ARBA" id="ARBA00022908"/>
    </source>
</evidence>
<gene>
    <name evidence="17" type="ORF">Tci_605286</name>
</gene>
<dbReference type="GO" id="GO:0003887">
    <property type="term" value="F:DNA-directed DNA polymerase activity"/>
    <property type="evidence" value="ECO:0007669"/>
    <property type="project" value="UniProtKB-KW"/>
</dbReference>
<dbReference type="InterPro" id="IPR039537">
    <property type="entry name" value="Retrotran_Ty1/copia-like"/>
</dbReference>
<comment type="function">
    <text evidence="1">The aspartyl protease (PR) mediates the proteolytic cleavages of the Gag and Gag-Pol polyproteins after assembly of the VLP.</text>
</comment>
<evidence type="ECO:0000256" key="3">
    <source>
        <dbReference type="ARBA" id="ARBA00022670"/>
    </source>
</evidence>
<keyword evidence="13" id="KW-0548">Nucleotidyltransferase</keyword>
<keyword evidence="8" id="KW-0378">Hydrolase</keyword>
<accession>A0A699JGS0</accession>
<evidence type="ECO:0000256" key="5">
    <source>
        <dbReference type="ARBA" id="ARBA00022723"/>
    </source>
</evidence>
<dbReference type="GO" id="GO:0005524">
    <property type="term" value="F:ATP binding"/>
    <property type="evidence" value="ECO:0007669"/>
    <property type="project" value="UniProtKB-KW"/>
</dbReference>
<keyword evidence="9" id="KW-0067">ATP-binding</keyword>
<dbReference type="Gene3D" id="3.30.420.10">
    <property type="entry name" value="Ribonuclease H-like superfamily/Ribonuclease H"/>
    <property type="match status" value="1"/>
</dbReference>
<reference evidence="17" key="1">
    <citation type="journal article" date="2019" name="Sci. Rep.">
        <title>Draft genome of Tanacetum cinerariifolium, the natural source of mosquito coil.</title>
        <authorList>
            <person name="Yamashiro T."/>
            <person name="Shiraishi A."/>
            <person name="Satake H."/>
            <person name="Nakayama K."/>
        </authorList>
    </citation>
    <scope>NUCLEOTIDE SEQUENCE</scope>
</reference>
<dbReference type="EMBL" id="BKCJ010406119">
    <property type="protein sequence ID" value="GFA33314.1"/>
    <property type="molecule type" value="Genomic_DNA"/>
</dbReference>
<keyword evidence="3" id="KW-0645">Protease</keyword>
<dbReference type="InterPro" id="IPR012337">
    <property type="entry name" value="RNaseH-like_sf"/>
</dbReference>
<dbReference type="GO" id="GO:0004519">
    <property type="term" value="F:endonuclease activity"/>
    <property type="evidence" value="ECO:0007669"/>
    <property type="project" value="UniProtKB-KW"/>
</dbReference>
<dbReference type="GO" id="GO:0006310">
    <property type="term" value="P:DNA recombination"/>
    <property type="evidence" value="ECO:0007669"/>
    <property type="project" value="UniProtKB-KW"/>
</dbReference>
<dbReference type="InterPro" id="IPR001584">
    <property type="entry name" value="Integrase_cat-core"/>
</dbReference>
<evidence type="ECO:0000256" key="1">
    <source>
        <dbReference type="ARBA" id="ARBA00002180"/>
    </source>
</evidence>
<evidence type="ECO:0000256" key="13">
    <source>
        <dbReference type="ARBA" id="ARBA00022932"/>
    </source>
</evidence>
<dbReference type="GO" id="GO:0003676">
    <property type="term" value="F:nucleic acid binding"/>
    <property type="evidence" value="ECO:0007669"/>
    <property type="project" value="InterPro"/>
</dbReference>
<dbReference type="GO" id="GO:0006508">
    <property type="term" value="P:proteolysis"/>
    <property type="evidence" value="ECO:0007669"/>
    <property type="project" value="UniProtKB-KW"/>
</dbReference>
<feature type="non-terminal residue" evidence="17">
    <location>
        <position position="1"/>
    </location>
</feature>
<protein>
    <submittedName>
        <fullName evidence="17">Retrovirus-related Pol polyprotein from transposon TNT 1-94</fullName>
    </submittedName>
</protein>
<evidence type="ECO:0000256" key="4">
    <source>
        <dbReference type="ARBA" id="ARBA00022722"/>
    </source>
</evidence>
<keyword evidence="13" id="KW-0239">DNA-directed DNA polymerase</keyword>
<evidence type="ECO:0000256" key="12">
    <source>
        <dbReference type="ARBA" id="ARBA00022918"/>
    </source>
</evidence>
<keyword evidence="6" id="KW-0547">Nucleotide-binding</keyword>
<evidence type="ECO:0000256" key="6">
    <source>
        <dbReference type="ARBA" id="ARBA00022741"/>
    </source>
</evidence>
<dbReference type="InterPro" id="IPR054722">
    <property type="entry name" value="PolX-like_BBD"/>
</dbReference>
<evidence type="ECO:0000256" key="15">
    <source>
        <dbReference type="ARBA" id="ARBA00023172"/>
    </source>
</evidence>
<evidence type="ECO:0000256" key="9">
    <source>
        <dbReference type="ARBA" id="ARBA00022840"/>
    </source>
</evidence>
<feature type="domain" description="Integrase catalytic" evidence="16">
    <location>
        <begin position="437"/>
        <end position="586"/>
    </location>
</feature>
<evidence type="ECO:0000256" key="14">
    <source>
        <dbReference type="ARBA" id="ARBA00023113"/>
    </source>
</evidence>
<dbReference type="InterPro" id="IPR036397">
    <property type="entry name" value="RNaseH_sf"/>
</dbReference>
<dbReference type="GO" id="GO:0008233">
    <property type="term" value="F:peptidase activity"/>
    <property type="evidence" value="ECO:0007669"/>
    <property type="project" value="UniProtKB-KW"/>
</dbReference>
<comment type="caution">
    <text evidence="17">The sequence shown here is derived from an EMBL/GenBank/DDBJ whole genome shotgun (WGS) entry which is preliminary data.</text>
</comment>
<evidence type="ECO:0000313" key="17">
    <source>
        <dbReference type="EMBL" id="GFA33314.1"/>
    </source>
</evidence>